<proteinExistence type="predicted"/>
<dbReference type="RefSeq" id="WP_102910175.1">
    <property type="nucleotide sequence ID" value="NZ_POUC01000124.1"/>
</dbReference>
<dbReference type="AlphaFoldDB" id="A0A2N8TP61"/>
<reference evidence="2 3" key="1">
    <citation type="submission" date="2018-01" db="EMBL/GenBank/DDBJ databases">
        <title>Draft genome sequence of Streptomyces sp. 13K301.</title>
        <authorList>
            <person name="Sahin N."/>
            <person name="Saygin H."/>
            <person name="Ay H."/>
        </authorList>
    </citation>
    <scope>NUCLEOTIDE SEQUENCE [LARGE SCALE GENOMIC DNA]</scope>
    <source>
        <strain evidence="2 3">13K301</strain>
    </source>
</reference>
<evidence type="ECO:0000256" key="1">
    <source>
        <dbReference type="SAM" id="Phobius"/>
    </source>
</evidence>
<sequence length="71" mass="7444">MHGHQGLTGRRGPGYGERLLFSIALVVVSLLWITEDMATWATATCAVGAAGGAAGVCYFGWRFLRSRGGAS</sequence>
<name>A0A2N8TP61_9ACTN</name>
<feature type="transmembrane region" description="Helical" evidence="1">
    <location>
        <begin position="40"/>
        <end position="61"/>
    </location>
</feature>
<gene>
    <name evidence="2" type="ORF">C1J00_18465</name>
</gene>
<evidence type="ECO:0000313" key="2">
    <source>
        <dbReference type="EMBL" id="PNG20763.1"/>
    </source>
</evidence>
<accession>A0A2N8TP61</accession>
<protein>
    <recommendedName>
        <fullName evidence="4">DUF2530 domain-containing protein</fullName>
    </recommendedName>
</protein>
<comment type="caution">
    <text evidence="2">The sequence shown here is derived from an EMBL/GenBank/DDBJ whole genome shotgun (WGS) entry which is preliminary data.</text>
</comment>
<keyword evidence="3" id="KW-1185">Reference proteome</keyword>
<dbReference type="OrthoDB" id="4314651at2"/>
<keyword evidence="1" id="KW-0812">Transmembrane</keyword>
<evidence type="ECO:0000313" key="3">
    <source>
        <dbReference type="Proteomes" id="UP000235943"/>
    </source>
</evidence>
<keyword evidence="1" id="KW-1133">Transmembrane helix</keyword>
<dbReference type="EMBL" id="POUC01000124">
    <property type="protein sequence ID" value="PNG20763.1"/>
    <property type="molecule type" value="Genomic_DNA"/>
</dbReference>
<organism evidence="2 3">
    <name type="scientific">Streptomyces cahuitamycinicus</name>
    <dbReference type="NCBI Taxonomy" id="2070367"/>
    <lineage>
        <taxon>Bacteria</taxon>
        <taxon>Bacillati</taxon>
        <taxon>Actinomycetota</taxon>
        <taxon>Actinomycetes</taxon>
        <taxon>Kitasatosporales</taxon>
        <taxon>Streptomycetaceae</taxon>
        <taxon>Streptomyces</taxon>
    </lineage>
</organism>
<evidence type="ECO:0008006" key="4">
    <source>
        <dbReference type="Google" id="ProtNLM"/>
    </source>
</evidence>
<feature type="transmembrane region" description="Helical" evidence="1">
    <location>
        <begin position="15"/>
        <end position="34"/>
    </location>
</feature>
<keyword evidence="1" id="KW-0472">Membrane</keyword>
<dbReference type="Proteomes" id="UP000235943">
    <property type="component" value="Unassembled WGS sequence"/>
</dbReference>